<dbReference type="RefSeq" id="WP_098695457.1">
    <property type="nucleotide sequence ID" value="NZ_CP023778.1"/>
</dbReference>
<dbReference type="Gene3D" id="1.10.260.40">
    <property type="entry name" value="lambda repressor-like DNA-binding domains"/>
    <property type="match status" value="1"/>
</dbReference>
<name>A0A291RM45_9NOCA</name>
<dbReference type="Pfam" id="PF19054">
    <property type="entry name" value="DUF5753"/>
    <property type="match status" value="1"/>
</dbReference>
<sequence length="292" mass="32369">MAAKGSAIPRRQLGRIMREMRSEVGLTLAQTAKLMGCSAATVQRLETGTVTRIDPEDMDAFCRAMGADEVTTMAMQWLAEQCDSAGCFHRFNDLIPQKLGIYMGLESAAVKLASYEELVPGLLQTADYARTLIRAAYPNDPDAEIERRVQMRMHRQALVTRKYQPTTLDVILDQSVLYRKVGNPKIMAAQLRHLADIGTRPNVTVRILPFAAGVPLGDQIGPFAILDFWEPSKGKPEDSPVVYVESYTGALYFDDDDTLVRYRAAHATLGQVALDDKASRDLLRQAAKGYMP</sequence>
<dbReference type="InterPro" id="IPR010982">
    <property type="entry name" value="Lambda_DNA-bd_dom_sf"/>
</dbReference>
<evidence type="ECO:0000313" key="3">
    <source>
        <dbReference type="Proteomes" id="UP000221961"/>
    </source>
</evidence>
<dbReference type="EMBL" id="CP023778">
    <property type="protein sequence ID" value="ATL68360.1"/>
    <property type="molecule type" value="Genomic_DNA"/>
</dbReference>
<dbReference type="GeneID" id="88359915"/>
<dbReference type="AlphaFoldDB" id="A0A291RM45"/>
<dbReference type="InterPro" id="IPR001387">
    <property type="entry name" value="Cro/C1-type_HTH"/>
</dbReference>
<organism evidence="2 3">
    <name type="scientific">Nocardia terpenica</name>
    <dbReference type="NCBI Taxonomy" id="455432"/>
    <lineage>
        <taxon>Bacteria</taxon>
        <taxon>Bacillati</taxon>
        <taxon>Actinomycetota</taxon>
        <taxon>Actinomycetes</taxon>
        <taxon>Mycobacteriales</taxon>
        <taxon>Nocardiaceae</taxon>
        <taxon>Nocardia</taxon>
    </lineage>
</organism>
<feature type="domain" description="HTH cro/C1-type" evidence="1">
    <location>
        <begin position="17"/>
        <end position="70"/>
    </location>
</feature>
<dbReference type="Proteomes" id="UP000221961">
    <property type="component" value="Chromosome"/>
</dbReference>
<dbReference type="KEGG" id="ntp:CRH09_21420"/>
<gene>
    <name evidence="2" type="ORF">CRH09_21420</name>
</gene>
<accession>A0A291RM45</accession>
<dbReference type="SMART" id="SM00530">
    <property type="entry name" value="HTH_XRE"/>
    <property type="match status" value="1"/>
</dbReference>
<dbReference type="CDD" id="cd00093">
    <property type="entry name" value="HTH_XRE"/>
    <property type="match status" value="1"/>
</dbReference>
<dbReference type="PROSITE" id="PS50943">
    <property type="entry name" value="HTH_CROC1"/>
    <property type="match status" value="1"/>
</dbReference>
<evidence type="ECO:0000313" key="2">
    <source>
        <dbReference type="EMBL" id="ATL68360.1"/>
    </source>
</evidence>
<dbReference type="GO" id="GO:0003677">
    <property type="term" value="F:DNA binding"/>
    <property type="evidence" value="ECO:0007669"/>
    <property type="project" value="InterPro"/>
</dbReference>
<dbReference type="SUPFAM" id="SSF47413">
    <property type="entry name" value="lambda repressor-like DNA-binding domains"/>
    <property type="match status" value="1"/>
</dbReference>
<evidence type="ECO:0000259" key="1">
    <source>
        <dbReference type="PROSITE" id="PS50943"/>
    </source>
</evidence>
<dbReference type="InterPro" id="IPR043917">
    <property type="entry name" value="DUF5753"/>
</dbReference>
<protein>
    <submittedName>
        <fullName evidence="2">Transcriptional regulator</fullName>
    </submittedName>
</protein>
<reference evidence="2 3" key="1">
    <citation type="submission" date="2017-10" db="EMBL/GenBank/DDBJ databases">
        <title>Comparative genomics between pathogenic Norcardia.</title>
        <authorList>
            <person name="Zeng L."/>
        </authorList>
    </citation>
    <scope>NUCLEOTIDE SEQUENCE [LARGE SCALE GENOMIC DNA]</scope>
    <source>
        <strain evidence="2 3">NC_YFY_NT001</strain>
    </source>
</reference>
<proteinExistence type="predicted"/>
<dbReference type="Pfam" id="PF13560">
    <property type="entry name" value="HTH_31"/>
    <property type="match status" value="1"/>
</dbReference>